<evidence type="ECO:0000313" key="9">
    <source>
        <dbReference type="EMBL" id="PAA75961.1"/>
    </source>
</evidence>
<evidence type="ECO:0000256" key="7">
    <source>
        <dbReference type="ARBA" id="ARBA00023242"/>
    </source>
</evidence>
<evidence type="ECO:0000256" key="5">
    <source>
        <dbReference type="ARBA" id="ARBA00022723"/>
    </source>
</evidence>
<evidence type="ECO:0000256" key="1">
    <source>
        <dbReference type="ARBA" id="ARBA00001968"/>
    </source>
</evidence>
<keyword evidence="5" id="KW-0479">Metal-binding</keyword>
<keyword evidence="10" id="KW-1185">Reference proteome</keyword>
<dbReference type="GO" id="GO:0004518">
    <property type="term" value="F:nuclease activity"/>
    <property type="evidence" value="ECO:0007669"/>
    <property type="project" value="UniProtKB-KW"/>
</dbReference>
<evidence type="ECO:0000256" key="2">
    <source>
        <dbReference type="ARBA" id="ARBA00004123"/>
    </source>
</evidence>
<evidence type="ECO:0000256" key="6">
    <source>
        <dbReference type="ARBA" id="ARBA00022801"/>
    </source>
</evidence>
<dbReference type="STRING" id="282301.A0A267FQB5"/>
<protein>
    <recommendedName>
        <fullName evidence="8">DDE Tnp4 domain-containing protein</fullName>
    </recommendedName>
</protein>
<dbReference type="GO" id="GO:0005634">
    <property type="term" value="C:nucleus"/>
    <property type="evidence" value="ECO:0007669"/>
    <property type="project" value="UniProtKB-SubCell"/>
</dbReference>
<dbReference type="Pfam" id="PF13359">
    <property type="entry name" value="DDE_Tnp_4"/>
    <property type="match status" value="1"/>
</dbReference>
<keyword evidence="7" id="KW-0539">Nucleus</keyword>
<evidence type="ECO:0000259" key="8">
    <source>
        <dbReference type="Pfam" id="PF13359"/>
    </source>
</evidence>
<organism evidence="9 10">
    <name type="scientific">Macrostomum lignano</name>
    <dbReference type="NCBI Taxonomy" id="282301"/>
    <lineage>
        <taxon>Eukaryota</taxon>
        <taxon>Metazoa</taxon>
        <taxon>Spiralia</taxon>
        <taxon>Lophotrochozoa</taxon>
        <taxon>Platyhelminthes</taxon>
        <taxon>Rhabditophora</taxon>
        <taxon>Macrostomorpha</taxon>
        <taxon>Macrostomida</taxon>
        <taxon>Macrostomidae</taxon>
        <taxon>Macrostomum</taxon>
    </lineage>
</organism>
<dbReference type="PANTHER" id="PTHR22930">
    <property type="match status" value="1"/>
</dbReference>
<keyword evidence="4" id="KW-0540">Nuclease</keyword>
<keyword evidence="6" id="KW-0378">Hydrolase</keyword>
<name>A0A267FQB5_9PLAT</name>
<evidence type="ECO:0000256" key="4">
    <source>
        <dbReference type="ARBA" id="ARBA00022722"/>
    </source>
</evidence>
<comment type="subcellular location">
    <subcellularLocation>
        <location evidence="2">Nucleus</location>
    </subcellularLocation>
</comment>
<dbReference type="PANTHER" id="PTHR22930:SF85">
    <property type="entry name" value="GH03217P-RELATED"/>
    <property type="match status" value="1"/>
</dbReference>
<dbReference type="AlphaFoldDB" id="A0A267FQB5"/>
<reference evidence="9 10" key="1">
    <citation type="submission" date="2017-06" db="EMBL/GenBank/DDBJ databases">
        <title>A platform for efficient transgenesis in Macrostomum lignano, a flatworm model organism for stem cell research.</title>
        <authorList>
            <person name="Berezikov E."/>
        </authorList>
    </citation>
    <scope>NUCLEOTIDE SEQUENCE [LARGE SCALE GENOMIC DNA]</scope>
    <source>
        <strain evidence="9">DV1</strain>
        <tissue evidence="9">Whole organism</tissue>
    </source>
</reference>
<dbReference type="EMBL" id="NIVC01000853">
    <property type="protein sequence ID" value="PAA75961.1"/>
    <property type="molecule type" value="Genomic_DNA"/>
</dbReference>
<comment type="cofactor">
    <cofactor evidence="1">
        <name>a divalent metal cation</name>
        <dbReference type="ChEBI" id="CHEBI:60240"/>
    </cofactor>
</comment>
<proteinExistence type="inferred from homology"/>
<accession>A0A267FQB5</accession>
<sequence length="214" mass="23572">MPSVCGLVDGTLVPIIAPRVNEEQFVDRKGQHSLNVMLVSGPQHQFLACNASWPGSVNDVRVLRNSSVYDAFENAGFRPFHDAVLLGDSIYPCLEWLVPPVHGDNLPVASRRFNRAHRVTRSSVERSIGLLKLRFPCLRMLRVATPELAGEIVKTCVTLHNLCISIEGEVDDNIVQKYNITEEEDAGGHHAVAAHVAPHGARRRDRLVAGFAAQ</sequence>
<dbReference type="OrthoDB" id="6148875at2759"/>
<evidence type="ECO:0000256" key="3">
    <source>
        <dbReference type="ARBA" id="ARBA00006958"/>
    </source>
</evidence>
<dbReference type="InterPro" id="IPR045249">
    <property type="entry name" value="HARBI1-like"/>
</dbReference>
<dbReference type="GO" id="GO:0016787">
    <property type="term" value="F:hydrolase activity"/>
    <property type="evidence" value="ECO:0007669"/>
    <property type="project" value="UniProtKB-KW"/>
</dbReference>
<dbReference type="GO" id="GO:0046872">
    <property type="term" value="F:metal ion binding"/>
    <property type="evidence" value="ECO:0007669"/>
    <property type="project" value="UniProtKB-KW"/>
</dbReference>
<feature type="domain" description="DDE Tnp4" evidence="8">
    <location>
        <begin position="8"/>
        <end position="161"/>
    </location>
</feature>
<dbReference type="Proteomes" id="UP000215902">
    <property type="component" value="Unassembled WGS sequence"/>
</dbReference>
<evidence type="ECO:0000313" key="10">
    <source>
        <dbReference type="Proteomes" id="UP000215902"/>
    </source>
</evidence>
<comment type="caution">
    <text evidence="9">The sequence shown here is derived from an EMBL/GenBank/DDBJ whole genome shotgun (WGS) entry which is preliminary data.</text>
</comment>
<comment type="similarity">
    <text evidence="3">Belongs to the HARBI1 family.</text>
</comment>
<gene>
    <name evidence="9" type="ORF">BOX15_Mlig020598g1</name>
</gene>
<dbReference type="InterPro" id="IPR027806">
    <property type="entry name" value="HARBI1_dom"/>
</dbReference>